<feature type="active site" description="Charge relay system" evidence="5">
    <location>
        <position position="306"/>
    </location>
</feature>
<evidence type="ECO:0000313" key="8">
    <source>
        <dbReference type="EMBL" id="KAF2870209.1"/>
    </source>
</evidence>
<keyword evidence="2 5" id="KW-0645">Protease</keyword>
<keyword evidence="3 5" id="KW-0378">Hydrolase</keyword>
<dbReference type="Pfam" id="PF00082">
    <property type="entry name" value="Peptidase_S8"/>
    <property type="match status" value="1"/>
</dbReference>
<gene>
    <name evidence="8" type="ORF">BDV95DRAFT_608213</name>
</gene>
<accession>A0A7C8I3U3</accession>
<dbReference type="Gene3D" id="3.40.50.200">
    <property type="entry name" value="Peptidase S8/S53 domain"/>
    <property type="match status" value="1"/>
</dbReference>
<dbReference type="SUPFAM" id="SSF52743">
    <property type="entry name" value="Subtilisin-like"/>
    <property type="match status" value="1"/>
</dbReference>
<proteinExistence type="inferred from homology"/>
<dbReference type="PANTHER" id="PTHR43806">
    <property type="entry name" value="PEPTIDASE S8"/>
    <property type="match status" value="1"/>
</dbReference>
<evidence type="ECO:0000256" key="6">
    <source>
        <dbReference type="SAM" id="SignalP"/>
    </source>
</evidence>
<dbReference type="InterPro" id="IPR015500">
    <property type="entry name" value="Peptidase_S8_subtilisin-rel"/>
</dbReference>
<evidence type="ECO:0000256" key="1">
    <source>
        <dbReference type="ARBA" id="ARBA00011073"/>
    </source>
</evidence>
<dbReference type="AlphaFoldDB" id="A0A7C8I3U3"/>
<protein>
    <submittedName>
        <fullName evidence="8">Peptidase S8/S53 domain-containing protein</fullName>
    </submittedName>
</protein>
<dbReference type="InterPro" id="IPR050131">
    <property type="entry name" value="Peptidase_S8_subtilisin-like"/>
</dbReference>
<evidence type="ECO:0000256" key="4">
    <source>
        <dbReference type="ARBA" id="ARBA00022825"/>
    </source>
</evidence>
<feature type="domain" description="Peptidase S8/S53" evidence="7">
    <location>
        <begin position="74"/>
        <end position="325"/>
    </location>
</feature>
<comment type="caution">
    <text evidence="8">The sequence shown here is derived from an EMBL/GenBank/DDBJ whole genome shotgun (WGS) entry which is preliminary data.</text>
</comment>
<dbReference type="GO" id="GO:0004252">
    <property type="term" value="F:serine-type endopeptidase activity"/>
    <property type="evidence" value="ECO:0007669"/>
    <property type="project" value="UniProtKB-UniRule"/>
</dbReference>
<dbReference type="Proteomes" id="UP000481861">
    <property type="component" value="Unassembled WGS sequence"/>
</dbReference>
<keyword evidence="9" id="KW-1185">Reference proteome</keyword>
<feature type="signal peptide" evidence="6">
    <location>
        <begin position="1"/>
        <end position="19"/>
    </location>
</feature>
<feature type="active site" description="Charge relay system" evidence="5">
    <location>
        <position position="126"/>
    </location>
</feature>
<keyword evidence="6" id="KW-0732">Signal</keyword>
<dbReference type="PRINTS" id="PR00723">
    <property type="entry name" value="SUBTILISIN"/>
</dbReference>
<keyword evidence="4 5" id="KW-0720">Serine protease</keyword>
<dbReference type="EMBL" id="JAADJZ010000014">
    <property type="protein sequence ID" value="KAF2870209.1"/>
    <property type="molecule type" value="Genomic_DNA"/>
</dbReference>
<dbReference type="PANTHER" id="PTHR43806:SF11">
    <property type="entry name" value="CEREVISIN-RELATED"/>
    <property type="match status" value="1"/>
</dbReference>
<feature type="active site" description="Charge relay system" evidence="5">
    <location>
        <position position="83"/>
    </location>
</feature>
<dbReference type="PROSITE" id="PS51892">
    <property type="entry name" value="SUBTILASE"/>
    <property type="match status" value="1"/>
</dbReference>
<dbReference type="OrthoDB" id="3771718at2759"/>
<dbReference type="InterPro" id="IPR036852">
    <property type="entry name" value="Peptidase_S8/S53_dom_sf"/>
</dbReference>
<dbReference type="InterPro" id="IPR000209">
    <property type="entry name" value="Peptidase_S8/S53_dom"/>
</dbReference>
<evidence type="ECO:0000256" key="5">
    <source>
        <dbReference type="PROSITE-ProRule" id="PRU01240"/>
    </source>
</evidence>
<reference evidence="8 9" key="1">
    <citation type="submission" date="2020-01" db="EMBL/GenBank/DDBJ databases">
        <authorList>
            <consortium name="DOE Joint Genome Institute"/>
            <person name="Haridas S."/>
            <person name="Albert R."/>
            <person name="Binder M."/>
            <person name="Bloem J."/>
            <person name="Labutti K."/>
            <person name="Salamov A."/>
            <person name="Andreopoulos B."/>
            <person name="Baker S.E."/>
            <person name="Barry K."/>
            <person name="Bills G."/>
            <person name="Bluhm B.H."/>
            <person name="Cannon C."/>
            <person name="Castanera R."/>
            <person name="Culley D.E."/>
            <person name="Daum C."/>
            <person name="Ezra D."/>
            <person name="Gonzalez J.B."/>
            <person name="Henrissat B."/>
            <person name="Kuo A."/>
            <person name="Liang C."/>
            <person name="Lipzen A."/>
            <person name="Lutzoni F."/>
            <person name="Magnuson J."/>
            <person name="Mondo S."/>
            <person name="Nolan M."/>
            <person name="Ohm R."/>
            <person name="Pangilinan J."/>
            <person name="Park H.-J.H."/>
            <person name="Ramirez L."/>
            <person name="Alfaro M."/>
            <person name="Sun H."/>
            <person name="Tritt A."/>
            <person name="Yoshinaga Y."/>
            <person name="Zwiers L.-H.L."/>
            <person name="Turgeon B.G."/>
            <person name="Goodwin S.B."/>
            <person name="Spatafora J.W."/>
            <person name="Crous P.W."/>
            <person name="Grigoriev I.V."/>
        </authorList>
    </citation>
    <scope>NUCLEOTIDE SEQUENCE [LARGE SCALE GENOMIC DNA]</scope>
    <source>
        <strain evidence="8 9">CBS 611.86</strain>
    </source>
</reference>
<sequence length="385" mass="42323">MTYPRLLALLFLQPSFSYALPERLNRQVASPGGKRAVQSWYAQKDASWNLQVVSQPEELKDTCDLDFVYESTKGEGIYIYVLDTGVETGLHSPTGPEFPHRLPSLQTWASTAYNKLPETDDNELSHGTGMASLALGQQNGVAKGATLISVKHEENLDDVGPVFGKVHADLVKNKDRQGKSIVLCATHDPYPLIDPNDWPVDDEEVLEWVQWKEETKKWLDKIMNMGVPIVVPAGNEALQPERAKVDFWPSSFSSDDFPLIVVGATDADNVRYAKSQTGPQVTAYAPGQNVVTFNKAGILEEVSGTSYASALVAGLIAGFMSQETPPWQSGLQGRARVAEIRRFIKEDGKSGWKRPNVNGKTAERVIWNGATKKNHEEAVVDPGAC</sequence>
<name>A0A7C8I3U3_9PLEO</name>
<evidence type="ECO:0000259" key="7">
    <source>
        <dbReference type="Pfam" id="PF00082"/>
    </source>
</evidence>
<comment type="similarity">
    <text evidence="1 5">Belongs to the peptidase S8 family.</text>
</comment>
<evidence type="ECO:0000256" key="2">
    <source>
        <dbReference type="ARBA" id="ARBA00022670"/>
    </source>
</evidence>
<feature type="chain" id="PRO_5028866247" evidence="6">
    <location>
        <begin position="20"/>
        <end position="385"/>
    </location>
</feature>
<dbReference type="GO" id="GO:0006508">
    <property type="term" value="P:proteolysis"/>
    <property type="evidence" value="ECO:0007669"/>
    <property type="project" value="UniProtKB-KW"/>
</dbReference>
<organism evidence="8 9">
    <name type="scientific">Massariosphaeria phaeospora</name>
    <dbReference type="NCBI Taxonomy" id="100035"/>
    <lineage>
        <taxon>Eukaryota</taxon>
        <taxon>Fungi</taxon>
        <taxon>Dikarya</taxon>
        <taxon>Ascomycota</taxon>
        <taxon>Pezizomycotina</taxon>
        <taxon>Dothideomycetes</taxon>
        <taxon>Pleosporomycetidae</taxon>
        <taxon>Pleosporales</taxon>
        <taxon>Pleosporales incertae sedis</taxon>
        <taxon>Massariosphaeria</taxon>
    </lineage>
</organism>
<evidence type="ECO:0000313" key="9">
    <source>
        <dbReference type="Proteomes" id="UP000481861"/>
    </source>
</evidence>
<evidence type="ECO:0000256" key="3">
    <source>
        <dbReference type="ARBA" id="ARBA00022801"/>
    </source>
</evidence>